<reference evidence="1" key="2">
    <citation type="submission" date="2023-05" db="EMBL/GenBank/DDBJ databases">
        <authorList>
            <consortium name="Lawrence Berkeley National Laboratory"/>
            <person name="Steindorff A."/>
            <person name="Hensen N."/>
            <person name="Bonometti L."/>
            <person name="Westerberg I."/>
            <person name="Brannstrom I.O."/>
            <person name="Guillou S."/>
            <person name="Cros-Aarteil S."/>
            <person name="Calhoun S."/>
            <person name="Haridas S."/>
            <person name="Kuo A."/>
            <person name="Mondo S."/>
            <person name="Pangilinan J."/>
            <person name="Riley R."/>
            <person name="Labutti K."/>
            <person name="Andreopoulos B."/>
            <person name="Lipzen A."/>
            <person name="Chen C."/>
            <person name="Yanf M."/>
            <person name="Daum C."/>
            <person name="Ng V."/>
            <person name="Clum A."/>
            <person name="Ohm R."/>
            <person name="Martin F."/>
            <person name="Silar P."/>
            <person name="Natvig D."/>
            <person name="Lalanne C."/>
            <person name="Gautier V."/>
            <person name="Ament-Velasquez S.L."/>
            <person name="Kruys A."/>
            <person name="Hutchinson M.I."/>
            <person name="Powell A.J."/>
            <person name="Barry K."/>
            <person name="Miller A.N."/>
            <person name="Grigoriev I.V."/>
            <person name="Debuchy R."/>
            <person name="Gladieux P."/>
            <person name="Thoren M.H."/>
            <person name="Johannesson H."/>
        </authorList>
    </citation>
    <scope>NUCLEOTIDE SEQUENCE</scope>
    <source>
        <strain evidence="1">CBS 123565</strain>
    </source>
</reference>
<dbReference type="AlphaFoldDB" id="A0AAN6ZF21"/>
<reference evidence="1" key="1">
    <citation type="journal article" date="2023" name="Mol. Phylogenet. Evol.">
        <title>Genome-scale phylogeny and comparative genomics of the fungal order Sordariales.</title>
        <authorList>
            <person name="Hensen N."/>
            <person name="Bonometti L."/>
            <person name="Westerberg I."/>
            <person name="Brannstrom I.O."/>
            <person name="Guillou S."/>
            <person name="Cros-Aarteil S."/>
            <person name="Calhoun S."/>
            <person name="Haridas S."/>
            <person name="Kuo A."/>
            <person name="Mondo S."/>
            <person name="Pangilinan J."/>
            <person name="Riley R."/>
            <person name="LaButti K."/>
            <person name="Andreopoulos B."/>
            <person name="Lipzen A."/>
            <person name="Chen C."/>
            <person name="Yan M."/>
            <person name="Daum C."/>
            <person name="Ng V."/>
            <person name="Clum A."/>
            <person name="Steindorff A."/>
            <person name="Ohm R.A."/>
            <person name="Martin F."/>
            <person name="Silar P."/>
            <person name="Natvig D.O."/>
            <person name="Lalanne C."/>
            <person name="Gautier V."/>
            <person name="Ament-Velasquez S.L."/>
            <person name="Kruys A."/>
            <person name="Hutchinson M.I."/>
            <person name="Powell A.J."/>
            <person name="Barry K."/>
            <person name="Miller A.N."/>
            <person name="Grigoriev I.V."/>
            <person name="Debuchy R."/>
            <person name="Gladieux P."/>
            <person name="Hiltunen Thoren M."/>
            <person name="Johannesson H."/>
        </authorList>
    </citation>
    <scope>NUCLEOTIDE SEQUENCE</scope>
    <source>
        <strain evidence="1">CBS 123565</strain>
    </source>
</reference>
<keyword evidence="2" id="KW-1185">Reference proteome</keyword>
<proteinExistence type="predicted"/>
<name>A0AAN6ZF21_9PEZI</name>
<accession>A0AAN6ZF21</accession>
<dbReference type="EMBL" id="MU853406">
    <property type="protein sequence ID" value="KAK4135533.1"/>
    <property type="molecule type" value="Genomic_DNA"/>
</dbReference>
<sequence length="136" mass="14541">MTSTLALLGQIGPSLASPTRSLSFSPRKRQDMAATIPGRKRDGMAHSSLAARCHLPISGNGSANINETTAEGGAGISRVNLYTLIPSCPVHDCRYPPSNHRCLTFETPLVVNIVRIASSASSGILQVFVWNERNPQ</sequence>
<dbReference type="Proteomes" id="UP001304895">
    <property type="component" value="Unassembled WGS sequence"/>
</dbReference>
<gene>
    <name evidence="1" type="ORF">BT67DRAFT_279752</name>
</gene>
<comment type="caution">
    <text evidence="1">The sequence shown here is derived from an EMBL/GenBank/DDBJ whole genome shotgun (WGS) entry which is preliminary data.</text>
</comment>
<evidence type="ECO:0000313" key="2">
    <source>
        <dbReference type="Proteomes" id="UP001304895"/>
    </source>
</evidence>
<organism evidence="1 2">
    <name type="scientific">Trichocladium antarcticum</name>
    <dbReference type="NCBI Taxonomy" id="1450529"/>
    <lineage>
        <taxon>Eukaryota</taxon>
        <taxon>Fungi</taxon>
        <taxon>Dikarya</taxon>
        <taxon>Ascomycota</taxon>
        <taxon>Pezizomycotina</taxon>
        <taxon>Sordariomycetes</taxon>
        <taxon>Sordariomycetidae</taxon>
        <taxon>Sordariales</taxon>
        <taxon>Chaetomiaceae</taxon>
        <taxon>Trichocladium</taxon>
    </lineage>
</organism>
<evidence type="ECO:0000313" key="1">
    <source>
        <dbReference type="EMBL" id="KAK4135533.1"/>
    </source>
</evidence>
<protein>
    <submittedName>
        <fullName evidence="1">Uncharacterized protein</fullName>
    </submittedName>
</protein>